<evidence type="ECO:0000313" key="4">
    <source>
        <dbReference type="EMBL" id="MST32492.1"/>
    </source>
</evidence>
<comment type="caution">
    <text evidence="4">The sequence shown here is derived from an EMBL/GenBank/DDBJ whole genome shotgun (WGS) entry which is preliminary data.</text>
</comment>
<dbReference type="InterPro" id="IPR036188">
    <property type="entry name" value="FAD/NAD-bd_sf"/>
</dbReference>
<feature type="region of interest" description="Disordered" evidence="2">
    <location>
        <begin position="1"/>
        <end position="55"/>
    </location>
</feature>
<evidence type="ECO:0000256" key="2">
    <source>
        <dbReference type="SAM" id="MobiDB-lite"/>
    </source>
</evidence>
<evidence type="ECO:0000259" key="3">
    <source>
        <dbReference type="Pfam" id="PF01266"/>
    </source>
</evidence>
<accession>A0ABW9QRN0</accession>
<name>A0ABW9QRN0_9ACTN</name>
<sequence length="350" mass="36209">MRGTPSWCPTARRRACGATSPAGATGRSPVSTSGGGSRSGSRPPPAPEVASDPSGGRVTRVVVVGAGIVGLSCAWSLQEHGVEVEVVDRRHPGAGASWGNAGFLSPALTVPLPEPSILRYGLRAVLDRHSPVAVPVPPTGPVLGFLARMVRYCTAAHWEQAMAAYRPLNEQIFAAFDRQTSGGVDALTTPGDLVAAFGHPAEAAGVLAELQGVVAAGLEVVVEILTGEQARAIEPHLSPAVSTAVLVRGQRYITPHAYVAALAEQVRIRGGKITEGLAVSGVERRGDRVVVADTDHQLEADAVVLAAGSWLSPLARPHGVTVPVQAGRGYSFTVPCTTPLRGPVYLPATR</sequence>
<dbReference type="InterPro" id="IPR006076">
    <property type="entry name" value="FAD-dep_OxRdtase"/>
</dbReference>
<organism evidence="4 5">
    <name type="scientific">Acidiferrimicrobium australe</name>
    <dbReference type="NCBI Taxonomy" id="2664430"/>
    <lineage>
        <taxon>Bacteria</taxon>
        <taxon>Bacillati</taxon>
        <taxon>Actinomycetota</taxon>
        <taxon>Acidimicrobiia</taxon>
        <taxon>Acidimicrobiales</taxon>
        <taxon>Acidimicrobiaceae</taxon>
        <taxon>Acidiferrimicrobium</taxon>
    </lineage>
</organism>
<dbReference type="Gene3D" id="3.50.50.60">
    <property type="entry name" value="FAD/NAD(P)-binding domain"/>
    <property type="match status" value="2"/>
</dbReference>
<keyword evidence="5" id="KW-1185">Reference proteome</keyword>
<proteinExistence type="predicted"/>
<evidence type="ECO:0000313" key="5">
    <source>
        <dbReference type="Proteomes" id="UP000437736"/>
    </source>
</evidence>
<dbReference type="Gene3D" id="3.30.9.10">
    <property type="entry name" value="D-Amino Acid Oxidase, subunit A, domain 2"/>
    <property type="match status" value="1"/>
</dbReference>
<keyword evidence="1" id="KW-0560">Oxidoreductase</keyword>
<protein>
    <submittedName>
        <fullName evidence="4">FAD-dependent oxidoreductase</fullName>
    </submittedName>
</protein>
<dbReference type="Pfam" id="PF01266">
    <property type="entry name" value="DAO"/>
    <property type="match status" value="1"/>
</dbReference>
<dbReference type="PANTHER" id="PTHR13847:SF289">
    <property type="entry name" value="GLYCINE OXIDASE"/>
    <property type="match status" value="1"/>
</dbReference>
<dbReference type="SUPFAM" id="SSF51905">
    <property type="entry name" value="FAD/NAD(P)-binding domain"/>
    <property type="match status" value="1"/>
</dbReference>
<reference evidence="4 5" key="1">
    <citation type="submission" date="2019-11" db="EMBL/GenBank/DDBJ databases">
        <title>Acidiferrimicrobium australis gen. nov., sp. nov., an acidophilic and obligately heterotrophic, member of the Actinobacteria that catalyses dissimilatory oxido- reduction of iron isolated from metal-rich acidic water in Chile.</title>
        <authorList>
            <person name="Gonzalez D."/>
            <person name="Huber K."/>
            <person name="Hedrich S."/>
            <person name="Rojas-Villalobos C."/>
            <person name="Quatrini R."/>
            <person name="Dinamarca M.A."/>
            <person name="Schwarz A."/>
            <person name="Canales C."/>
            <person name="Nancucheo I."/>
        </authorList>
    </citation>
    <scope>NUCLEOTIDE SEQUENCE [LARGE SCALE GENOMIC DNA]</scope>
    <source>
        <strain evidence="4 5">USS-CCA1</strain>
    </source>
</reference>
<feature type="domain" description="FAD dependent oxidoreductase" evidence="3">
    <location>
        <begin position="60"/>
        <end position="338"/>
    </location>
</feature>
<gene>
    <name evidence="4" type="ORF">GHK86_07125</name>
</gene>
<dbReference type="EMBL" id="WJHE01000311">
    <property type="protein sequence ID" value="MST32492.1"/>
    <property type="molecule type" value="Genomic_DNA"/>
</dbReference>
<dbReference type="Proteomes" id="UP000437736">
    <property type="component" value="Unassembled WGS sequence"/>
</dbReference>
<evidence type="ECO:0000256" key="1">
    <source>
        <dbReference type="ARBA" id="ARBA00023002"/>
    </source>
</evidence>
<feature type="non-terminal residue" evidence="4">
    <location>
        <position position="350"/>
    </location>
</feature>
<dbReference type="PANTHER" id="PTHR13847">
    <property type="entry name" value="SARCOSINE DEHYDROGENASE-RELATED"/>
    <property type="match status" value="1"/>
</dbReference>